<dbReference type="InterPro" id="IPR002048">
    <property type="entry name" value="EF_hand_dom"/>
</dbReference>
<dbReference type="Gene3D" id="1.10.238.10">
    <property type="entry name" value="EF-hand"/>
    <property type="match status" value="2"/>
</dbReference>
<evidence type="ECO:0000313" key="3">
    <source>
        <dbReference type="EMBL" id="CAF1486046.1"/>
    </source>
</evidence>
<dbReference type="EMBL" id="CAJNOE010002546">
    <property type="protein sequence ID" value="CAF1486046.1"/>
    <property type="molecule type" value="Genomic_DNA"/>
</dbReference>
<evidence type="ECO:0000256" key="1">
    <source>
        <dbReference type="ARBA" id="ARBA00022837"/>
    </source>
</evidence>
<organism evidence="3 4">
    <name type="scientific">Adineta steineri</name>
    <dbReference type="NCBI Taxonomy" id="433720"/>
    <lineage>
        <taxon>Eukaryota</taxon>
        <taxon>Metazoa</taxon>
        <taxon>Spiralia</taxon>
        <taxon>Gnathifera</taxon>
        <taxon>Rotifera</taxon>
        <taxon>Eurotatoria</taxon>
        <taxon>Bdelloidea</taxon>
        <taxon>Adinetida</taxon>
        <taxon>Adinetidae</taxon>
        <taxon>Adineta</taxon>
    </lineage>
</organism>
<name>A0A815S297_9BILA</name>
<evidence type="ECO:0000313" key="4">
    <source>
        <dbReference type="Proteomes" id="UP000663860"/>
    </source>
</evidence>
<sequence>MPEIVETNSSFEEIDTNHDGKIDKDEFRKWASNNEGTSSTTYETSTSGVYLRDTGDSRLNRNSYETSTSGVYLRDTSDSRLNRSNYETSASEIYLSGDNITRSQRNIYGTHGTITVADDRKNASVLETNSLEETNEYLERAGNIYKDPNPLIIRKAITDKSMTYRQRVLVRYLRPPAIQPPGPLVIKEVRAHQPAPLPPLIIRQHMQAAVAPPPLILRERPPTPPPVIHSETVIRHVPALPPPPRSVIIERFPSAPKKPRDIIIERWLPYGPLPERRTIVEEASAAITYPEPRNQIIIYEHVESNVVRQFEKEGVFSEDPAHYVARYGDSLLDSTTLIKVARDAGVFEDLSTPALTYSNIRENAINYERSSRDRYVEDKQYISSRSTRRQGLFDFSQYGLLPSDYTPGVKLNRKFVRPTNFSFPATSMWSIRTAKYKAQLTHGQITSVTVELIEDGVTIHSRTITQEEYQRANVSSSAPKLAWDDFLQVLQVFMLGNNQERESDIARAFDILDQGKRGLYNRTTSLSDGLISPDELRAFLSTLTDEYRVDLCVFLADTDGSGQINLPEFARMVKSGLARDIICECI</sequence>
<accession>A0A815S297</accession>
<dbReference type="CDD" id="cd00051">
    <property type="entry name" value="EFh"/>
    <property type="match status" value="1"/>
</dbReference>
<dbReference type="InterPro" id="IPR011992">
    <property type="entry name" value="EF-hand-dom_pair"/>
</dbReference>
<feature type="domain" description="EF-hand" evidence="2">
    <location>
        <begin position="555"/>
        <end position="579"/>
    </location>
</feature>
<dbReference type="Pfam" id="PF13202">
    <property type="entry name" value="EF-hand_5"/>
    <property type="match status" value="1"/>
</dbReference>
<gene>
    <name evidence="3" type="ORF">IZO911_LOCUS44238</name>
</gene>
<proteinExistence type="predicted"/>
<dbReference type="AlphaFoldDB" id="A0A815S297"/>
<dbReference type="Proteomes" id="UP000663860">
    <property type="component" value="Unassembled WGS sequence"/>
</dbReference>
<evidence type="ECO:0000259" key="2">
    <source>
        <dbReference type="PROSITE" id="PS50222"/>
    </source>
</evidence>
<dbReference type="GO" id="GO:0005509">
    <property type="term" value="F:calcium ion binding"/>
    <property type="evidence" value="ECO:0007669"/>
    <property type="project" value="InterPro"/>
</dbReference>
<dbReference type="InterPro" id="IPR018247">
    <property type="entry name" value="EF_Hand_1_Ca_BS"/>
</dbReference>
<dbReference type="SUPFAM" id="SSF47473">
    <property type="entry name" value="EF-hand"/>
    <property type="match status" value="2"/>
</dbReference>
<dbReference type="PROSITE" id="PS00018">
    <property type="entry name" value="EF_HAND_1"/>
    <property type="match status" value="2"/>
</dbReference>
<dbReference type="PROSITE" id="PS50222">
    <property type="entry name" value="EF_HAND_2"/>
    <property type="match status" value="2"/>
</dbReference>
<protein>
    <recommendedName>
        <fullName evidence="2">EF-hand domain-containing protein</fullName>
    </recommendedName>
</protein>
<dbReference type="Pfam" id="PF13833">
    <property type="entry name" value="EF-hand_8"/>
    <property type="match status" value="1"/>
</dbReference>
<comment type="caution">
    <text evidence="3">The sequence shown here is derived from an EMBL/GenBank/DDBJ whole genome shotgun (WGS) entry which is preliminary data.</text>
</comment>
<dbReference type="SMART" id="SM00054">
    <property type="entry name" value="EFh"/>
    <property type="match status" value="3"/>
</dbReference>
<reference evidence="3" key="1">
    <citation type="submission" date="2021-02" db="EMBL/GenBank/DDBJ databases">
        <authorList>
            <person name="Nowell W R."/>
        </authorList>
    </citation>
    <scope>NUCLEOTIDE SEQUENCE</scope>
</reference>
<feature type="domain" description="EF-hand" evidence="2">
    <location>
        <begin position="2"/>
        <end position="37"/>
    </location>
</feature>
<keyword evidence="1" id="KW-0106">Calcium</keyword>